<sequence>MTALEKYQRLECTGLWRLTPSAQLREVVVGLRETTLVFADPRTEMALSHWSLPSVERVNPGEMPAVFTPGRTDEGGPSETIELEDPDMIAALEVVHTTLIRRRPRPGRLRGGAVALGAGVAALALLIWLPDAMISYTASVLPTATRVQIGKMALADAQRLTGSPCAEPLGARAGIALAQRMAALGVGEIAVVRDGAQEVTVLPGGIVLLANGLLTSSEDPEPVLGRILAALVAAKEADPVVPLLHHAGLISTTRLLTSGVLPEGAVEGYAEAALSTRAEAPTEPLLEAFKTLGLSSTPYAKSLDPETDILPLIEGDPFQGRSPAPVISDNDWISLQGICAT</sequence>
<dbReference type="AlphaFoldDB" id="A0AAE4Y951"/>
<evidence type="ECO:0000256" key="1">
    <source>
        <dbReference type="SAM" id="Phobius"/>
    </source>
</evidence>
<name>A0AAE4Y951_9RHOB</name>
<gene>
    <name evidence="2" type="ORF">GV832_12215</name>
</gene>
<keyword evidence="1" id="KW-0472">Membrane</keyword>
<evidence type="ECO:0000313" key="2">
    <source>
        <dbReference type="EMBL" id="NBZ88347.1"/>
    </source>
</evidence>
<proteinExistence type="predicted"/>
<keyword evidence="1" id="KW-1133">Transmembrane helix</keyword>
<organism evidence="2 3">
    <name type="scientific">Stagnihabitans tardus</name>
    <dbReference type="NCBI Taxonomy" id="2699202"/>
    <lineage>
        <taxon>Bacteria</taxon>
        <taxon>Pseudomonadati</taxon>
        <taxon>Pseudomonadota</taxon>
        <taxon>Alphaproteobacteria</taxon>
        <taxon>Rhodobacterales</taxon>
        <taxon>Paracoccaceae</taxon>
        <taxon>Stagnihabitans</taxon>
    </lineage>
</organism>
<protein>
    <submittedName>
        <fullName evidence="2">Uncharacterized protein</fullName>
    </submittedName>
</protein>
<reference evidence="2" key="1">
    <citation type="submission" date="2020-01" db="EMBL/GenBank/DDBJ databases">
        <authorList>
            <person name="Chen W.-M."/>
        </authorList>
    </citation>
    <scope>NUCLEOTIDE SEQUENCE</scope>
    <source>
        <strain evidence="2">CYK-10</strain>
    </source>
</reference>
<dbReference type="Proteomes" id="UP001193501">
    <property type="component" value="Unassembled WGS sequence"/>
</dbReference>
<dbReference type="RefSeq" id="WP_168775162.1">
    <property type="nucleotide sequence ID" value="NZ_JAABNR010000010.1"/>
</dbReference>
<dbReference type="EMBL" id="JAABNR010000010">
    <property type="protein sequence ID" value="NBZ88347.1"/>
    <property type="molecule type" value="Genomic_DNA"/>
</dbReference>
<keyword evidence="3" id="KW-1185">Reference proteome</keyword>
<accession>A0AAE4Y951</accession>
<comment type="caution">
    <text evidence="2">The sequence shown here is derived from an EMBL/GenBank/DDBJ whole genome shotgun (WGS) entry which is preliminary data.</text>
</comment>
<evidence type="ECO:0000313" key="3">
    <source>
        <dbReference type="Proteomes" id="UP001193501"/>
    </source>
</evidence>
<keyword evidence="1" id="KW-0812">Transmembrane</keyword>
<feature type="transmembrane region" description="Helical" evidence="1">
    <location>
        <begin position="109"/>
        <end position="129"/>
    </location>
</feature>